<dbReference type="Gene3D" id="3.60.15.10">
    <property type="entry name" value="Ribonuclease Z/Hydroxyacylglutathione hydrolase-like"/>
    <property type="match status" value="1"/>
</dbReference>
<dbReference type="GO" id="GO:0046872">
    <property type="term" value="F:metal ion binding"/>
    <property type="evidence" value="ECO:0007669"/>
    <property type="project" value="UniProtKB-KW"/>
</dbReference>
<dbReference type="STRING" id="1036611.A0A1L9PPL7"/>
<evidence type="ECO:0000313" key="6">
    <source>
        <dbReference type="EMBL" id="OJJ03451.1"/>
    </source>
</evidence>
<evidence type="ECO:0000259" key="5">
    <source>
        <dbReference type="SMART" id="SM00849"/>
    </source>
</evidence>
<dbReference type="OrthoDB" id="10250730at2759"/>
<dbReference type="RefSeq" id="XP_040669213.1">
    <property type="nucleotide sequence ID" value="XM_040807105.1"/>
</dbReference>
<dbReference type="Proteomes" id="UP000184073">
    <property type="component" value="Unassembled WGS sequence"/>
</dbReference>
<dbReference type="SUPFAM" id="SSF56281">
    <property type="entry name" value="Metallo-hydrolase/oxidoreductase"/>
    <property type="match status" value="1"/>
</dbReference>
<proteinExistence type="inferred from homology"/>
<dbReference type="PANTHER" id="PTHR42978:SF5">
    <property type="entry name" value="METALLO-BETA-LACTAMASE DOMAIN-CONTAINING PROTEIN"/>
    <property type="match status" value="1"/>
</dbReference>
<comment type="similarity">
    <text evidence="1">Belongs to the metallo-beta-lactamase superfamily.</text>
</comment>
<dbReference type="CDD" id="cd07730">
    <property type="entry name" value="metallo-hydrolase-like_MBL-fold"/>
    <property type="match status" value="1"/>
</dbReference>
<dbReference type="SMART" id="SM00849">
    <property type="entry name" value="Lactamase_B"/>
    <property type="match status" value="1"/>
</dbReference>
<organism evidence="6 7">
    <name type="scientific">Aspergillus versicolor CBS 583.65</name>
    <dbReference type="NCBI Taxonomy" id="1036611"/>
    <lineage>
        <taxon>Eukaryota</taxon>
        <taxon>Fungi</taxon>
        <taxon>Dikarya</taxon>
        <taxon>Ascomycota</taxon>
        <taxon>Pezizomycotina</taxon>
        <taxon>Eurotiomycetes</taxon>
        <taxon>Eurotiomycetidae</taxon>
        <taxon>Eurotiales</taxon>
        <taxon>Aspergillaceae</taxon>
        <taxon>Aspergillus</taxon>
        <taxon>Aspergillus subgen. Nidulantes</taxon>
    </lineage>
</organism>
<protein>
    <recommendedName>
        <fullName evidence="5">Metallo-beta-lactamase domain-containing protein</fullName>
    </recommendedName>
</protein>
<keyword evidence="4" id="KW-0862">Zinc</keyword>
<name>A0A1L9PPL7_ASPVE</name>
<evidence type="ECO:0000256" key="1">
    <source>
        <dbReference type="ARBA" id="ARBA00007749"/>
    </source>
</evidence>
<keyword evidence="7" id="KW-1185">Reference proteome</keyword>
<dbReference type="InterPro" id="IPR036866">
    <property type="entry name" value="RibonucZ/Hydroxyglut_hydro"/>
</dbReference>
<dbReference type="EMBL" id="KV878130">
    <property type="protein sequence ID" value="OJJ03451.1"/>
    <property type="molecule type" value="Genomic_DNA"/>
</dbReference>
<dbReference type="Pfam" id="PF00753">
    <property type="entry name" value="Lactamase_B"/>
    <property type="match status" value="1"/>
</dbReference>
<dbReference type="GO" id="GO:0016787">
    <property type="term" value="F:hydrolase activity"/>
    <property type="evidence" value="ECO:0007669"/>
    <property type="project" value="UniProtKB-KW"/>
</dbReference>
<dbReference type="AlphaFoldDB" id="A0A1L9PPL7"/>
<dbReference type="InterPro" id="IPR051013">
    <property type="entry name" value="MBL_superfamily_lactonases"/>
</dbReference>
<sequence>MGSRPFVEVPPGQETISVKMINAVNFGPAIIKRFMEPPVPGVEKKKPSPVLTFLLEHSSGKKIVFDLGIRKDYQNYAPVVADYIPTTNYDIQVTKNVVDILDESGIPGTDIDAVIWSHWHWDHIGDPSSFPSSTDLIVGSGFSDAMLPGYPANPKSPIRESDYAGRNLQEIRFDGPNALRIGKFPAVDYFGDGSFYLLDSPGHAIGHLCGLARTTIDPPTFILMGGDICHYAGIFRPSRYMPVPPSISPHPCCPETDISFCPGGVFDGLQQSRGRECTDSLYEMCFGHDVPRARETRDQLQELDCSEDIFVIIAHDATVRDAVDHFPLSLNDWKKKGWGKEVKWTFFRDLEPYWRAEGLLTELDEKESSNNL</sequence>
<feature type="domain" description="Metallo-beta-lactamase" evidence="5">
    <location>
        <begin position="49"/>
        <end position="269"/>
    </location>
</feature>
<evidence type="ECO:0000256" key="3">
    <source>
        <dbReference type="ARBA" id="ARBA00022801"/>
    </source>
</evidence>
<dbReference type="InterPro" id="IPR001279">
    <property type="entry name" value="Metallo-B-lactamas"/>
</dbReference>
<reference evidence="7" key="1">
    <citation type="journal article" date="2017" name="Genome Biol.">
        <title>Comparative genomics reveals high biological diversity and specific adaptations in the industrially and medically important fungal genus Aspergillus.</title>
        <authorList>
            <person name="de Vries R.P."/>
            <person name="Riley R."/>
            <person name="Wiebenga A."/>
            <person name="Aguilar-Osorio G."/>
            <person name="Amillis S."/>
            <person name="Uchima C.A."/>
            <person name="Anderluh G."/>
            <person name="Asadollahi M."/>
            <person name="Askin M."/>
            <person name="Barry K."/>
            <person name="Battaglia E."/>
            <person name="Bayram O."/>
            <person name="Benocci T."/>
            <person name="Braus-Stromeyer S.A."/>
            <person name="Caldana C."/>
            <person name="Canovas D."/>
            <person name="Cerqueira G.C."/>
            <person name="Chen F."/>
            <person name="Chen W."/>
            <person name="Choi C."/>
            <person name="Clum A."/>
            <person name="Dos Santos R.A."/>
            <person name="Damasio A.R."/>
            <person name="Diallinas G."/>
            <person name="Emri T."/>
            <person name="Fekete E."/>
            <person name="Flipphi M."/>
            <person name="Freyberg S."/>
            <person name="Gallo A."/>
            <person name="Gournas C."/>
            <person name="Habgood R."/>
            <person name="Hainaut M."/>
            <person name="Harispe M.L."/>
            <person name="Henrissat B."/>
            <person name="Hilden K.S."/>
            <person name="Hope R."/>
            <person name="Hossain A."/>
            <person name="Karabika E."/>
            <person name="Karaffa L."/>
            <person name="Karanyi Z."/>
            <person name="Krasevec N."/>
            <person name="Kuo A."/>
            <person name="Kusch H."/>
            <person name="LaButti K."/>
            <person name="Lagendijk E.L."/>
            <person name="Lapidus A."/>
            <person name="Levasseur A."/>
            <person name="Lindquist E."/>
            <person name="Lipzen A."/>
            <person name="Logrieco A.F."/>
            <person name="MacCabe A."/>
            <person name="Maekelae M.R."/>
            <person name="Malavazi I."/>
            <person name="Melin P."/>
            <person name="Meyer V."/>
            <person name="Mielnichuk N."/>
            <person name="Miskei M."/>
            <person name="Molnar A.P."/>
            <person name="Mule G."/>
            <person name="Ngan C.Y."/>
            <person name="Orejas M."/>
            <person name="Orosz E."/>
            <person name="Ouedraogo J.P."/>
            <person name="Overkamp K.M."/>
            <person name="Park H.-S."/>
            <person name="Perrone G."/>
            <person name="Piumi F."/>
            <person name="Punt P.J."/>
            <person name="Ram A.F."/>
            <person name="Ramon A."/>
            <person name="Rauscher S."/>
            <person name="Record E."/>
            <person name="Riano-Pachon D.M."/>
            <person name="Robert V."/>
            <person name="Roehrig J."/>
            <person name="Ruller R."/>
            <person name="Salamov A."/>
            <person name="Salih N.S."/>
            <person name="Samson R.A."/>
            <person name="Sandor E."/>
            <person name="Sanguinetti M."/>
            <person name="Schuetze T."/>
            <person name="Sepcic K."/>
            <person name="Shelest E."/>
            <person name="Sherlock G."/>
            <person name="Sophianopoulou V."/>
            <person name="Squina F.M."/>
            <person name="Sun H."/>
            <person name="Susca A."/>
            <person name="Todd R.B."/>
            <person name="Tsang A."/>
            <person name="Unkles S.E."/>
            <person name="van de Wiele N."/>
            <person name="van Rossen-Uffink D."/>
            <person name="Oliveira J.V."/>
            <person name="Vesth T.C."/>
            <person name="Visser J."/>
            <person name="Yu J.-H."/>
            <person name="Zhou M."/>
            <person name="Andersen M.R."/>
            <person name="Archer D.B."/>
            <person name="Baker S.E."/>
            <person name="Benoit I."/>
            <person name="Brakhage A.A."/>
            <person name="Braus G.H."/>
            <person name="Fischer R."/>
            <person name="Frisvad J.C."/>
            <person name="Goldman G.H."/>
            <person name="Houbraken J."/>
            <person name="Oakley B."/>
            <person name="Pocsi I."/>
            <person name="Scazzocchio C."/>
            <person name="Seiboth B."/>
            <person name="vanKuyk P.A."/>
            <person name="Wortman J."/>
            <person name="Dyer P.S."/>
            <person name="Grigoriev I.V."/>
        </authorList>
    </citation>
    <scope>NUCLEOTIDE SEQUENCE [LARGE SCALE GENOMIC DNA]</scope>
    <source>
        <strain evidence="7">CBS 583.65</strain>
    </source>
</reference>
<keyword evidence="2" id="KW-0479">Metal-binding</keyword>
<evidence type="ECO:0000256" key="4">
    <source>
        <dbReference type="ARBA" id="ARBA00022833"/>
    </source>
</evidence>
<dbReference type="PANTHER" id="PTHR42978">
    <property type="entry name" value="QUORUM-QUENCHING LACTONASE YTNP-RELATED-RELATED"/>
    <property type="match status" value="1"/>
</dbReference>
<evidence type="ECO:0000256" key="2">
    <source>
        <dbReference type="ARBA" id="ARBA00022723"/>
    </source>
</evidence>
<dbReference type="GeneID" id="63722616"/>
<accession>A0A1L9PPL7</accession>
<gene>
    <name evidence="6" type="ORF">ASPVEDRAFT_134221</name>
</gene>
<keyword evidence="3" id="KW-0378">Hydrolase</keyword>
<evidence type="ECO:0000313" key="7">
    <source>
        <dbReference type="Proteomes" id="UP000184073"/>
    </source>
</evidence>
<dbReference type="VEuPathDB" id="FungiDB:ASPVEDRAFT_134221"/>